<dbReference type="SUPFAM" id="SSF89919">
    <property type="entry name" value="Ribosome-binding factor A, RbfA"/>
    <property type="match status" value="1"/>
</dbReference>
<evidence type="ECO:0000313" key="1">
    <source>
        <dbReference type="EMBL" id="KAG5312332.1"/>
    </source>
</evidence>
<dbReference type="PANTHER" id="PTHR14725:SF0">
    <property type="entry name" value="RIBOSOME-BINDING FACTOR A, MITOCHONDRIAL-RELATED"/>
    <property type="match status" value="1"/>
</dbReference>
<evidence type="ECO:0000313" key="2">
    <source>
        <dbReference type="Proteomes" id="UP000667349"/>
    </source>
</evidence>
<dbReference type="InterPro" id="IPR000238">
    <property type="entry name" value="RbfA"/>
</dbReference>
<dbReference type="InterPro" id="IPR015946">
    <property type="entry name" value="KH_dom-like_a/b"/>
</dbReference>
<dbReference type="GO" id="GO:0006364">
    <property type="term" value="P:rRNA processing"/>
    <property type="evidence" value="ECO:0007669"/>
    <property type="project" value="InterPro"/>
</dbReference>
<dbReference type="EMBL" id="JAANHZ010000333">
    <property type="protein sequence ID" value="KAG5312332.1"/>
    <property type="molecule type" value="Genomic_DNA"/>
</dbReference>
<dbReference type="Proteomes" id="UP000667349">
    <property type="component" value="Unassembled WGS sequence"/>
</dbReference>
<dbReference type="Pfam" id="PF02033">
    <property type="entry name" value="RBFA"/>
    <property type="match status" value="1"/>
</dbReference>
<protein>
    <submittedName>
        <fullName evidence="1">RBFA factor</fullName>
    </submittedName>
</protein>
<dbReference type="AlphaFoldDB" id="A0A836EVD2"/>
<gene>
    <name evidence="1" type="primary">Rbfa</name>
    <name evidence="1" type="ORF">G6Z75_0010630</name>
</gene>
<feature type="non-terminal residue" evidence="1">
    <location>
        <position position="364"/>
    </location>
</feature>
<dbReference type="InterPro" id="IPR039212">
    <property type="entry name" value="RBFA_mitochondrial"/>
</dbReference>
<reference evidence="1" key="1">
    <citation type="submission" date="2020-02" db="EMBL/GenBank/DDBJ databases">
        <title>Relaxed selection underlies rapid genomic changes in the transitions from sociality to social parasitism in ants.</title>
        <authorList>
            <person name="Bi X."/>
        </authorList>
    </citation>
    <scope>NUCLEOTIDE SEQUENCE</scope>
    <source>
        <strain evidence="1">BGI-DK2013a</strain>
        <tissue evidence="1">Whole body</tissue>
    </source>
</reference>
<name>A0A836EVD2_9HYME</name>
<dbReference type="PANTHER" id="PTHR14725">
    <property type="entry name" value="RIBOSOME-BINDING FACTOR A, MITOCHONDRIAL-RELATED"/>
    <property type="match status" value="1"/>
</dbReference>
<keyword evidence="2" id="KW-1185">Reference proteome</keyword>
<feature type="non-terminal residue" evidence="1">
    <location>
        <position position="1"/>
    </location>
</feature>
<dbReference type="Gene3D" id="3.30.300.20">
    <property type="match status" value="1"/>
</dbReference>
<dbReference type="InterPro" id="IPR023799">
    <property type="entry name" value="RbfA_dom_sf"/>
</dbReference>
<accession>A0A836EVD2</accession>
<comment type="caution">
    <text evidence="1">The sequence shown here is derived from an EMBL/GenBank/DDBJ whole genome shotgun (WGS) entry which is preliminary data.</text>
</comment>
<proteinExistence type="predicted"/>
<sequence length="364" mass="42575">LNIVVTIKMQSARSFFICFQISRCISSSNMCSISNRESRFMKKLVNGNRKSKKKWYDSSMELRSITNINPTNTSSSLHTRRRMIIRDKLFMQHITDMMSMGQVSDIIKESIEITHVKITQDFKCVNVFYIPSNDASVDQEALQKCAGIIRHELSQLRIIGIVPPIYFVANKLYCREKEVEKRLAMITFEEDNEILSKQMESDMSDVSSIDQILHKKPVVNDNSKMDEFYIQLPIMKHDVLGLDHYKIMSRITSAVSKAKKAAQIRMLDMNTSTEKSDPVSNEVEFLTQKEQRKVFSDFLIKRQREARRMKQSAGRKILNNFEEEISNEESDYENDVDVDEYIDDEYVDDEYINEHDNFQDDTRK</sequence>
<organism evidence="1 2">
    <name type="scientific">Acromyrmex insinuator</name>
    <dbReference type="NCBI Taxonomy" id="230686"/>
    <lineage>
        <taxon>Eukaryota</taxon>
        <taxon>Metazoa</taxon>
        <taxon>Ecdysozoa</taxon>
        <taxon>Arthropoda</taxon>
        <taxon>Hexapoda</taxon>
        <taxon>Insecta</taxon>
        <taxon>Pterygota</taxon>
        <taxon>Neoptera</taxon>
        <taxon>Endopterygota</taxon>
        <taxon>Hymenoptera</taxon>
        <taxon>Apocrita</taxon>
        <taxon>Aculeata</taxon>
        <taxon>Formicoidea</taxon>
        <taxon>Formicidae</taxon>
        <taxon>Myrmicinae</taxon>
        <taxon>Acromyrmex</taxon>
    </lineage>
</organism>